<protein>
    <submittedName>
        <fullName evidence="2">Uncharacterized protein</fullName>
    </submittedName>
</protein>
<dbReference type="AlphaFoldDB" id="A0A6D2HKW4"/>
<dbReference type="EMBL" id="CACVBM020000166">
    <property type="protein sequence ID" value="CAA7015330.1"/>
    <property type="molecule type" value="Genomic_DNA"/>
</dbReference>
<dbReference type="Proteomes" id="UP000467841">
    <property type="component" value="Unassembled WGS sequence"/>
</dbReference>
<comment type="caution">
    <text evidence="2">The sequence shown here is derived from an EMBL/GenBank/DDBJ whole genome shotgun (WGS) entry which is preliminary data.</text>
</comment>
<organism evidence="2 3">
    <name type="scientific">Microthlaspi erraticum</name>
    <dbReference type="NCBI Taxonomy" id="1685480"/>
    <lineage>
        <taxon>Eukaryota</taxon>
        <taxon>Viridiplantae</taxon>
        <taxon>Streptophyta</taxon>
        <taxon>Embryophyta</taxon>
        <taxon>Tracheophyta</taxon>
        <taxon>Spermatophyta</taxon>
        <taxon>Magnoliopsida</taxon>
        <taxon>eudicotyledons</taxon>
        <taxon>Gunneridae</taxon>
        <taxon>Pentapetalae</taxon>
        <taxon>rosids</taxon>
        <taxon>malvids</taxon>
        <taxon>Brassicales</taxon>
        <taxon>Brassicaceae</taxon>
        <taxon>Coluteocarpeae</taxon>
        <taxon>Microthlaspi</taxon>
    </lineage>
</organism>
<feature type="region of interest" description="Disordered" evidence="1">
    <location>
        <begin position="69"/>
        <end position="98"/>
    </location>
</feature>
<evidence type="ECO:0000313" key="2">
    <source>
        <dbReference type="EMBL" id="CAA7015330.1"/>
    </source>
</evidence>
<proteinExistence type="predicted"/>
<reference evidence="2" key="1">
    <citation type="submission" date="2020-01" db="EMBL/GenBank/DDBJ databases">
        <authorList>
            <person name="Mishra B."/>
        </authorList>
    </citation>
    <scope>NUCLEOTIDE SEQUENCE [LARGE SCALE GENOMIC DNA]</scope>
</reference>
<feature type="compositionally biased region" description="Polar residues" evidence="1">
    <location>
        <begin position="77"/>
        <end position="87"/>
    </location>
</feature>
<keyword evidence="3" id="KW-1185">Reference proteome</keyword>
<accession>A0A6D2HKW4</accession>
<sequence>MTHNDLILHFNSFHSSHVHHFSTLSSSAAAAPTTFRYYPNLNRNPNPAFPVNYYRSGYIDEEGRFHKRSPTIAPARKTNSSSGQQQKPKLMDLFPEKSSESVQTLPLLRQLEQRRSVDTVTRNSGAISSSIDLTLRL</sequence>
<evidence type="ECO:0000313" key="3">
    <source>
        <dbReference type="Proteomes" id="UP000467841"/>
    </source>
</evidence>
<dbReference type="OrthoDB" id="1078252at2759"/>
<evidence type="ECO:0000256" key="1">
    <source>
        <dbReference type="SAM" id="MobiDB-lite"/>
    </source>
</evidence>
<gene>
    <name evidence="2" type="ORF">MERR_LOCUS2565</name>
</gene>
<name>A0A6D2HKW4_9BRAS</name>